<protein>
    <recommendedName>
        <fullName evidence="2">histidine kinase</fullName>
        <ecNumber evidence="2">2.7.13.3</ecNumber>
    </recommendedName>
</protein>
<comment type="caution">
    <text evidence="7">The sequence shown here is derived from an EMBL/GenBank/DDBJ whole genome shotgun (WGS) entry which is preliminary data.</text>
</comment>
<evidence type="ECO:0000259" key="6">
    <source>
        <dbReference type="PROSITE" id="PS50109"/>
    </source>
</evidence>
<evidence type="ECO:0000313" key="8">
    <source>
        <dbReference type="Proteomes" id="UP001501175"/>
    </source>
</evidence>
<name>A0ABP8MF38_9BACT</name>
<evidence type="ECO:0000256" key="2">
    <source>
        <dbReference type="ARBA" id="ARBA00012438"/>
    </source>
</evidence>
<reference evidence="8" key="1">
    <citation type="journal article" date="2019" name="Int. J. Syst. Evol. Microbiol.">
        <title>The Global Catalogue of Microorganisms (GCM) 10K type strain sequencing project: providing services to taxonomists for standard genome sequencing and annotation.</title>
        <authorList>
            <consortium name="The Broad Institute Genomics Platform"/>
            <consortium name="The Broad Institute Genome Sequencing Center for Infectious Disease"/>
            <person name="Wu L."/>
            <person name="Ma J."/>
        </authorList>
    </citation>
    <scope>NUCLEOTIDE SEQUENCE [LARGE SCALE GENOMIC DNA]</scope>
    <source>
        <strain evidence="8">JCM 17927</strain>
    </source>
</reference>
<gene>
    <name evidence="7" type="ORF">GCM10023189_09020</name>
</gene>
<accession>A0ABP8MF38</accession>
<dbReference type="PANTHER" id="PTHR24421:SF10">
    <property type="entry name" value="NITRATE_NITRITE SENSOR PROTEIN NARQ"/>
    <property type="match status" value="1"/>
</dbReference>
<keyword evidence="3" id="KW-0808">Transferase</keyword>
<evidence type="ECO:0000256" key="1">
    <source>
        <dbReference type="ARBA" id="ARBA00000085"/>
    </source>
</evidence>
<dbReference type="CDD" id="cd16917">
    <property type="entry name" value="HATPase_UhpB-NarQ-NarX-like"/>
    <property type="match status" value="1"/>
</dbReference>
<evidence type="ECO:0000256" key="5">
    <source>
        <dbReference type="ARBA" id="ARBA00023012"/>
    </source>
</evidence>
<dbReference type="InterPro" id="IPR004358">
    <property type="entry name" value="Sig_transdc_His_kin-like_C"/>
</dbReference>
<dbReference type="RefSeq" id="WP_345241035.1">
    <property type="nucleotide sequence ID" value="NZ_BAABHD010000010.1"/>
</dbReference>
<sequence length="165" mass="18266">MKQISGLLASAIQDIRSLSKTLDSDTVQRFGLRESLHLELDRIDKTGRFQTILNVNGTPYSLGEQTETVLFRMTQEALNNAIKHSSSHVLTVSLDYQPTSFTLTVTDNGKGFVAEEVYERDLNHNGSGLRNLERRAKLLGGTCVITSKPNDGTRIEISVPRSSNT</sequence>
<organism evidence="7 8">
    <name type="scientific">Nibrella saemangeumensis</name>
    <dbReference type="NCBI Taxonomy" id="1084526"/>
    <lineage>
        <taxon>Bacteria</taxon>
        <taxon>Pseudomonadati</taxon>
        <taxon>Bacteroidota</taxon>
        <taxon>Cytophagia</taxon>
        <taxon>Cytophagales</taxon>
        <taxon>Spirosomataceae</taxon>
        <taxon>Nibrella</taxon>
    </lineage>
</organism>
<dbReference type="SUPFAM" id="SSF55874">
    <property type="entry name" value="ATPase domain of HSP90 chaperone/DNA topoisomerase II/histidine kinase"/>
    <property type="match status" value="1"/>
</dbReference>
<dbReference type="InterPro" id="IPR005467">
    <property type="entry name" value="His_kinase_dom"/>
</dbReference>
<keyword evidence="5" id="KW-0902">Two-component regulatory system</keyword>
<keyword evidence="4" id="KW-0418">Kinase</keyword>
<comment type="catalytic activity">
    <reaction evidence="1">
        <text>ATP + protein L-histidine = ADP + protein N-phospho-L-histidine.</text>
        <dbReference type="EC" id="2.7.13.3"/>
    </reaction>
</comment>
<dbReference type="Proteomes" id="UP001501175">
    <property type="component" value="Unassembled WGS sequence"/>
</dbReference>
<evidence type="ECO:0000256" key="3">
    <source>
        <dbReference type="ARBA" id="ARBA00022679"/>
    </source>
</evidence>
<dbReference type="PROSITE" id="PS50109">
    <property type="entry name" value="HIS_KIN"/>
    <property type="match status" value="1"/>
</dbReference>
<dbReference type="SMART" id="SM00387">
    <property type="entry name" value="HATPase_c"/>
    <property type="match status" value="1"/>
</dbReference>
<dbReference type="InterPro" id="IPR036890">
    <property type="entry name" value="HATPase_C_sf"/>
</dbReference>
<keyword evidence="8" id="KW-1185">Reference proteome</keyword>
<feature type="domain" description="Histidine kinase" evidence="6">
    <location>
        <begin position="70"/>
        <end position="163"/>
    </location>
</feature>
<proteinExistence type="predicted"/>
<evidence type="ECO:0000313" key="7">
    <source>
        <dbReference type="EMBL" id="GAA4449627.1"/>
    </source>
</evidence>
<dbReference type="PANTHER" id="PTHR24421">
    <property type="entry name" value="NITRATE/NITRITE SENSOR PROTEIN NARX-RELATED"/>
    <property type="match status" value="1"/>
</dbReference>
<dbReference type="PRINTS" id="PR00344">
    <property type="entry name" value="BCTRLSENSOR"/>
</dbReference>
<dbReference type="InterPro" id="IPR003594">
    <property type="entry name" value="HATPase_dom"/>
</dbReference>
<dbReference type="Pfam" id="PF02518">
    <property type="entry name" value="HATPase_c"/>
    <property type="match status" value="1"/>
</dbReference>
<dbReference type="EC" id="2.7.13.3" evidence="2"/>
<dbReference type="Gene3D" id="3.30.565.10">
    <property type="entry name" value="Histidine kinase-like ATPase, C-terminal domain"/>
    <property type="match status" value="1"/>
</dbReference>
<evidence type="ECO:0000256" key="4">
    <source>
        <dbReference type="ARBA" id="ARBA00022777"/>
    </source>
</evidence>
<dbReference type="EMBL" id="BAABHD010000010">
    <property type="protein sequence ID" value="GAA4449627.1"/>
    <property type="molecule type" value="Genomic_DNA"/>
</dbReference>
<dbReference type="InterPro" id="IPR050482">
    <property type="entry name" value="Sensor_HK_TwoCompSys"/>
</dbReference>